<keyword evidence="4" id="KW-1185">Reference proteome</keyword>
<dbReference type="EMBL" id="CP029490">
    <property type="protein sequence ID" value="AWN19915.1"/>
    <property type="molecule type" value="Genomic_DNA"/>
</dbReference>
<evidence type="ECO:0000259" key="2">
    <source>
        <dbReference type="Pfam" id="PF10592"/>
    </source>
</evidence>
<dbReference type="Proteomes" id="UP000245369">
    <property type="component" value="Chromosome"/>
</dbReference>
<protein>
    <submittedName>
        <fullName evidence="3">Abortive phage infection protein</fullName>
    </submittedName>
</protein>
<evidence type="ECO:0000313" key="3">
    <source>
        <dbReference type="EMBL" id="AWN19915.1"/>
    </source>
</evidence>
<dbReference type="RefSeq" id="WP_019776570.1">
    <property type="nucleotide sequence ID" value="NZ_CP029490.1"/>
</dbReference>
<organism evidence="3 4">
    <name type="scientific">Streptococcus sobrinus</name>
    <dbReference type="NCBI Taxonomy" id="1310"/>
    <lineage>
        <taxon>Bacteria</taxon>
        <taxon>Bacillati</taxon>
        <taxon>Bacillota</taxon>
        <taxon>Bacilli</taxon>
        <taxon>Lactobacillales</taxon>
        <taxon>Streptococcaceae</taxon>
        <taxon>Streptococcus</taxon>
    </lineage>
</organism>
<sequence length="385" mass="43964">MTNIYNFTAKAVRTIPSPSQEGVTTYFAYINFRDLPDNLPLEVNPREPKMTTNVGKTLKEAVESSDTDFDINNRGIVLVAKGFKFDTSKSMITLDLGNDPKEFGILDGGHTYTAIKEKRDALNDDINKYVRLEIIVGENLTVSRIADARNTSANVSDEALLELDDKFDFIKEAVKNESYAKDIAFKDNSPERLRVNELLKLIYIYNVYEFTTANEIPIKAYSSKMAVLKDLKKDLESKKNDYFNLAKLLPELVRLYNTVETEYKNKYLEYSPSGRFGAVRGIEKRKDGKKPFKSLYLEEDMEYKVSVGYILPVFAAFRVLLDKDTLTWKSNPFELWNKIGSELVKNTLESSRNNPQDAGKNTSIWSNNYSKVENALFRELLAGKQ</sequence>
<gene>
    <name evidence="3" type="ORF">DK182_00370</name>
</gene>
<dbReference type="GeneID" id="93922976"/>
<name>A0ABM6W2V3_9STRE</name>
<evidence type="ECO:0000256" key="1">
    <source>
        <dbReference type="SAM" id="Coils"/>
    </source>
</evidence>
<evidence type="ECO:0000313" key="4">
    <source>
        <dbReference type="Proteomes" id="UP000245369"/>
    </source>
</evidence>
<dbReference type="Pfam" id="PF10592">
    <property type="entry name" value="AIPR"/>
    <property type="match status" value="1"/>
</dbReference>
<feature type="coiled-coil region" evidence="1">
    <location>
        <begin position="218"/>
        <end position="248"/>
    </location>
</feature>
<proteinExistence type="predicted"/>
<dbReference type="InterPro" id="IPR018891">
    <property type="entry name" value="AIPR_C"/>
</dbReference>
<feature type="domain" description="Abortive phage infection protein C-terminal" evidence="2">
    <location>
        <begin position="41"/>
        <end position="357"/>
    </location>
</feature>
<keyword evidence="1" id="KW-0175">Coiled coil</keyword>
<accession>A0ABM6W2V3</accession>
<reference evidence="3 4" key="1">
    <citation type="submission" date="2018-05" db="EMBL/GenBank/DDBJ databases">
        <title>Complete genome sequences of Streptococcus sobrinus.</title>
        <authorList>
            <person name="Sales M."/>
            <person name="Jensen P.A."/>
        </authorList>
    </citation>
    <scope>NUCLEOTIDE SEQUENCE [LARGE SCALE GENOMIC DNA]</scope>
    <source>
        <strain evidence="3 4">SL1</strain>
    </source>
</reference>